<keyword evidence="7" id="KW-0812">Transmembrane</keyword>
<feature type="region of interest" description="Disordered" evidence="15">
    <location>
        <begin position="1"/>
        <end position="46"/>
    </location>
</feature>
<evidence type="ECO:0000256" key="9">
    <source>
        <dbReference type="ARBA" id="ARBA00022989"/>
    </source>
</evidence>
<dbReference type="KEGG" id="qsa:O6P43_030940"/>
<reference evidence="17" key="1">
    <citation type="journal article" date="2023" name="Science">
        <title>Elucidation of the pathway for biosynthesis of saponin adjuvants from the soapbark tree.</title>
        <authorList>
            <person name="Reed J."/>
            <person name="Orme A."/>
            <person name="El-Demerdash A."/>
            <person name="Owen C."/>
            <person name="Martin L.B.B."/>
            <person name="Misra R.C."/>
            <person name="Kikuchi S."/>
            <person name="Rejzek M."/>
            <person name="Martin A.C."/>
            <person name="Harkess A."/>
            <person name="Leebens-Mack J."/>
            <person name="Louveau T."/>
            <person name="Stephenson M.J."/>
            <person name="Osbourn A."/>
        </authorList>
    </citation>
    <scope>NUCLEOTIDE SEQUENCE</scope>
    <source>
        <strain evidence="17">S10</strain>
    </source>
</reference>
<comment type="subcellular location">
    <subcellularLocation>
        <location evidence="2">Golgi apparatus membrane</location>
        <topology evidence="2">Single-pass type II membrane protein</topology>
    </subcellularLocation>
</comment>
<dbReference type="FunFam" id="2.60.120.200:FF:000071">
    <property type="entry name" value="Hydroxyproline O-galactosyltransferase GALT2"/>
    <property type="match status" value="1"/>
</dbReference>
<keyword evidence="6" id="KW-0808">Transferase</keyword>
<gene>
    <name evidence="17" type="ORF">O6P43_030940</name>
</gene>
<keyword evidence="10" id="KW-0333">Golgi apparatus</keyword>
<evidence type="ECO:0000313" key="17">
    <source>
        <dbReference type="EMBL" id="KAJ7945949.1"/>
    </source>
</evidence>
<protein>
    <submittedName>
        <fullName evidence="17">Hydroxyproline O-galactosyltransferase</fullName>
    </submittedName>
</protein>
<dbReference type="FunFam" id="2.60.120.200:FF:000199">
    <property type="entry name" value="Hydroxyproline O-galactosyltransferase GALT4"/>
    <property type="match status" value="1"/>
</dbReference>
<keyword evidence="8" id="KW-0735">Signal-anchor</keyword>
<dbReference type="GO" id="GO:0010405">
    <property type="term" value="P:arabinogalactan protein metabolic process"/>
    <property type="evidence" value="ECO:0007669"/>
    <property type="project" value="UniProtKB-ARBA"/>
</dbReference>
<dbReference type="EMBL" id="JARAOO010000013">
    <property type="protein sequence ID" value="KAJ7945949.1"/>
    <property type="molecule type" value="Genomic_DNA"/>
</dbReference>
<feature type="domain" description="Galectin" evidence="16">
    <location>
        <begin position="133"/>
        <end position="343"/>
    </location>
</feature>
<evidence type="ECO:0000256" key="14">
    <source>
        <dbReference type="ARBA" id="ARBA00059439"/>
    </source>
</evidence>
<evidence type="ECO:0000256" key="13">
    <source>
        <dbReference type="ARBA" id="ARBA00023211"/>
    </source>
</evidence>
<keyword evidence="5" id="KW-0328">Glycosyltransferase</keyword>
<evidence type="ECO:0000256" key="3">
    <source>
        <dbReference type="ARBA" id="ARBA00004922"/>
    </source>
</evidence>
<dbReference type="GO" id="GO:1990714">
    <property type="term" value="F:hydroxyproline O-galactosyltransferase activity"/>
    <property type="evidence" value="ECO:0007669"/>
    <property type="project" value="TreeGrafter"/>
</dbReference>
<dbReference type="SUPFAM" id="SSF49899">
    <property type="entry name" value="Concanavalin A-like lectins/glucanases"/>
    <property type="match status" value="1"/>
</dbReference>
<dbReference type="Pfam" id="PF01762">
    <property type="entry name" value="Galactosyl_T"/>
    <property type="match status" value="1"/>
</dbReference>
<evidence type="ECO:0000256" key="5">
    <source>
        <dbReference type="ARBA" id="ARBA00022676"/>
    </source>
</evidence>
<dbReference type="AlphaFoldDB" id="A0AAD7KUC9"/>
<evidence type="ECO:0000256" key="12">
    <source>
        <dbReference type="ARBA" id="ARBA00023180"/>
    </source>
</evidence>
<dbReference type="InterPro" id="IPR013320">
    <property type="entry name" value="ConA-like_dom_sf"/>
</dbReference>
<evidence type="ECO:0000256" key="1">
    <source>
        <dbReference type="ARBA" id="ARBA00001936"/>
    </source>
</evidence>
<comment type="function">
    <text evidence="14">Possesses hydroxyproline O-galactosyltransferase activity. Transfers galactose from UDP-galactose to hydroxyproline residues in the arabinogalactan proteins (AGPs). Is specific for AGPs containing non-contiguous peptidyl hydroxyproline residues. Utilizes UDP-galactose solely as sugar donor. The addition of galactose onto the peptidyl hydroxyproline residues in AGP core proteins represents the first committed step in arabinogalactan polysaccharide addition. AGP glycans play essential roles in both vegetative and reproductive plant growth.</text>
</comment>
<evidence type="ECO:0000256" key="11">
    <source>
        <dbReference type="ARBA" id="ARBA00023136"/>
    </source>
</evidence>
<comment type="cofactor">
    <cofactor evidence="1">
        <name>Mn(2+)</name>
        <dbReference type="ChEBI" id="CHEBI:29035"/>
    </cofactor>
</comment>
<dbReference type="GO" id="GO:0030246">
    <property type="term" value="F:carbohydrate binding"/>
    <property type="evidence" value="ECO:0007669"/>
    <property type="project" value="InterPro"/>
</dbReference>
<dbReference type="SMART" id="SM00908">
    <property type="entry name" value="Gal-bind_lectin"/>
    <property type="match status" value="1"/>
</dbReference>
<evidence type="ECO:0000259" key="16">
    <source>
        <dbReference type="PROSITE" id="PS51304"/>
    </source>
</evidence>
<dbReference type="PROSITE" id="PS51304">
    <property type="entry name" value="GALECTIN"/>
    <property type="match status" value="1"/>
</dbReference>
<organism evidence="17 18">
    <name type="scientific">Quillaja saponaria</name>
    <name type="common">Soap bark tree</name>
    <dbReference type="NCBI Taxonomy" id="32244"/>
    <lineage>
        <taxon>Eukaryota</taxon>
        <taxon>Viridiplantae</taxon>
        <taxon>Streptophyta</taxon>
        <taxon>Embryophyta</taxon>
        <taxon>Tracheophyta</taxon>
        <taxon>Spermatophyta</taxon>
        <taxon>Magnoliopsida</taxon>
        <taxon>eudicotyledons</taxon>
        <taxon>Gunneridae</taxon>
        <taxon>Pentapetalae</taxon>
        <taxon>rosids</taxon>
        <taxon>fabids</taxon>
        <taxon>Fabales</taxon>
        <taxon>Quillajaceae</taxon>
        <taxon>Quillaja</taxon>
    </lineage>
</organism>
<comment type="similarity">
    <text evidence="4">Belongs to the glycosyltransferase 31 family.</text>
</comment>
<keyword evidence="13" id="KW-0464">Manganese</keyword>
<evidence type="ECO:0000256" key="4">
    <source>
        <dbReference type="ARBA" id="ARBA00008661"/>
    </source>
</evidence>
<dbReference type="InterPro" id="IPR001079">
    <property type="entry name" value="Galectin_CRD"/>
</dbReference>
<dbReference type="Gene3D" id="2.60.120.200">
    <property type="match status" value="1"/>
</dbReference>
<evidence type="ECO:0000256" key="6">
    <source>
        <dbReference type="ARBA" id="ARBA00022679"/>
    </source>
</evidence>
<keyword evidence="12" id="KW-0325">Glycoprotein</keyword>
<proteinExistence type="inferred from homology"/>
<evidence type="ECO:0000256" key="8">
    <source>
        <dbReference type="ARBA" id="ARBA00022968"/>
    </source>
</evidence>
<keyword evidence="11" id="KW-0472">Membrane</keyword>
<dbReference type="PANTHER" id="PTHR11214">
    <property type="entry name" value="BETA-1,3-N-ACETYLGLUCOSAMINYLTRANSFERASE"/>
    <property type="match status" value="1"/>
</dbReference>
<feature type="compositionally biased region" description="Basic and acidic residues" evidence="15">
    <location>
        <begin position="31"/>
        <end position="42"/>
    </location>
</feature>
<dbReference type="Pfam" id="PF00337">
    <property type="entry name" value="Gal-bind_lectin"/>
    <property type="match status" value="1"/>
</dbReference>
<dbReference type="Proteomes" id="UP001163823">
    <property type="component" value="Chromosome 13"/>
</dbReference>
<evidence type="ECO:0000256" key="7">
    <source>
        <dbReference type="ARBA" id="ARBA00022692"/>
    </source>
</evidence>
<evidence type="ECO:0000256" key="10">
    <source>
        <dbReference type="ARBA" id="ARBA00023034"/>
    </source>
</evidence>
<comment type="pathway">
    <text evidence="3">Protein modification; protein glycosylation.</text>
</comment>
<sequence>MKRGRTGSGAVSTEALIRPPKLKSEEDLEEKDAPTRPVEKVSHNAYQPTQSRLSHFKIVSGLVFDAKAFDLGSKDGSLELYKSAKSAWVTGNKVFEELKSGKYQIGSVKSENRTQSCPLSISLSGSEFSGRGRVMVLPCGLTLGSHITLVGQPWVAHPEHEPKISLIKEADEPVMVSQFMMELQGLKTSEGEDPPRVLHFNPRLKGDWSGKPVIELNTCYRMQWGSALRCEGWNSKADEETVDGQVKCEKWIRDDESHSEESKATWWLNRLIGRTKPVTFNWPFPFSVGKLFVLTLSAGLEGYHINVDGKHVISFPYRTGFTLEDATGLSVGGDIDIHSVIAASLPSSHPSFDPQRQLDLSSRWHAPPLSGSDVELFIGILSAGNHFAERMAVRKSWMQHKLIKSSEVVARFFVALNPRKEVNVELKKEAEFFGDIVIVPYMDHYDLVVLKTVAICEYAVRTISAKYIMKCDDDTFVRVDAVINEAKKMPEGGSFYVGNINYHHKPLRYGKWAVTYEEWPEEDYPPYANGPGYILSSDIARFIVSEFERHKLRLFKMEDVSMGMWVEKFNSSRSVNYLHSLKFCQFGCIEDYYTAHYQSPRQMMCLWNNLQTYARPHCCNMR</sequence>
<keyword evidence="9" id="KW-1133">Transmembrane helix</keyword>
<dbReference type="CDD" id="cd00070">
    <property type="entry name" value="GLECT"/>
    <property type="match status" value="1"/>
</dbReference>
<evidence type="ECO:0000256" key="15">
    <source>
        <dbReference type="SAM" id="MobiDB-lite"/>
    </source>
</evidence>
<keyword evidence="18" id="KW-1185">Reference proteome</keyword>
<accession>A0AAD7KUC9</accession>
<evidence type="ECO:0000313" key="18">
    <source>
        <dbReference type="Proteomes" id="UP001163823"/>
    </source>
</evidence>
<dbReference type="FunFam" id="3.90.550.50:FF:000005">
    <property type="entry name" value="Hydroxyproline O-galactosyltransferase"/>
    <property type="match status" value="1"/>
</dbReference>
<dbReference type="Gene3D" id="3.90.550.50">
    <property type="match status" value="1"/>
</dbReference>
<evidence type="ECO:0000256" key="2">
    <source>
        <dbReference type="ARBA" id="ARBA00004323"/>
    </source>
</evidence>
<dbReference type="InterPro" id="IPR002659">
    <property type="entry name" value="Glyco_trans_31"/>
</dbReference>
<name>A0AAD7KUC9_QUISA</name>
<comment type="caution">
    <text evidence="17">The sequence shown here is derived from an EMBL/GenBank/DDBJ whole genome shotgun (WGS) entry which is preliminary data.</text>
</comment>
<dbReference type="GO" id="GO:0000139">
    <property type="term" value="C:Golgi membrane"/>
    <property type="evidence" value="ECO:0007669"/>
    <property type="project" value="UniProtKB-SubCell"/>
</dbReference>
<dbReference type="PANTHER" id="PTHR11214:SF286">
    <property type="entry name" value="HYDROXYPROLINE O-GALACTOSYLTRANSFERASE GALT4"/>
    <property type="match status" value="1"/>
</dbReference>